<dbReference type="Gene3D" id="3.40.50.720">
    <property type="entry name" value="NAD(P)-binding Rossmann-like Domain"/>
    <property type="match status" value="1"/>
</dbReference>
<evidence type="ECO:0000313" key="3">
    <source>
        <dbReference type="Proteomes" id="UP001597032"/>
    </source>
</evidence>
<dbReference type="Proteomes" id="UP001597032">
    <property type="component" value="Unassembled WGS sequence"/>
</dbReference>
<organism evidence="2 3">
    <name type="scientific">Lutibacter aestuarii</name>
    <dbReference type="NCBI Taxonomy" id="861111"/>
    <lineage>
        <taxon>Bacteria</taxon>
        <taxon>Pseudomonadati</taxon>
        <taxon>Bacteroidota</taxon>
        <taxon>Flavobacteriia</taxon>
        <taxon>Flavobacteriales</taxon>
        <taxon>Flavobacteriaceae</taxon>
        <taxon>Lutibacter</taxon>
    </lineage>
</organism>
<accession>A0ABW2Z820</accession>
<feature type="domain" description="CoA-binding" evidence="1">
    <location>
        <begin position="3"/>
        <end position="114"/>
    </location>
</feature>
<dbReference type="Pfam" id="PF13380">
    <property type="entry name" value="CoA_binding_2"/>
    <property type="match status" value="1"/>
</dbReference>
<dbReference type="RefSeq" id="WP_298264457.1">
    <property type="nucleotide sequence ID" value="NZ_JBHTIC010000005.1"/>
</dbReference>
<evidence type="ECO:0000313" key="2">
    <source>
        <dbReference type="EMBL" id="MFD0761035.1"/>
    </source>
</evidence>
<protein>
    <submittedName>
        <fullName evidence="2">CoA-binding protein</fullName>
    </submittedName>
</protein>
<gene>
    <name evidence="2" type="ORF">ACFQZW_02985</name>
</gene>
<dbReference type="EMBL" id="JBHTIC010000005">
    <property type="protein sequence ID" value="MFD0761035.1"/>
    <property type="molecule type" value="Genomic_DNA"/>
</dbReference>
<name>A0ABW2Z820_9FLAO</name>
<dbReference type="SUPFAM" id="SSF51735">
    <property type="entry name" value="NAD(P)-binding Rossmann-fold domains"/>
    <property type="match status" value="1"/>
</dbReference>
<sequence length="120" mass="13785">MIKKTLVLGASKNANRYSNLAIHKLVDNNIETVAVGKEEGYVNEVKIYSNVKNFKGIHTITLYLNKMHQLSYYQYIINLKPKRVIFNPGTENIELEKLLTEHNIKFEKACTLVLLSIGEF</sequence>
<dbReference type="InterPro" id="IPR003781">
    <property type="entry name" value="CoA-bd"/>
</dbReference>
<dbReference type="InterPro" id="IPR036291">
    <property type="entry name" value="NAD(P)-bd_dom_sf"/>
</dbReference>
<proteinExistence type="predicted"/>
<comment type="caution">
    <text evidence="2">The sequence shown here is derived from an EMBL/GenBank/DDBJ whole genome shotgun (WGS) entry which is preliminary data.</text>
</comment>
<keyword evidence="3" id="KW-1185">Reference proteome</keyword>
<reference evidence="3" key="1">
    <citation type="journal article" date="2019" name="Int. J. Syst. Evol. Microbiol.">
        <title>The Global Catalogue of Microorganisms (GCM) 10K type strain sequencing project: providing services to taxonomists for standard genome sequencing and annotation.</title>
        <authorList>
            <consortium name="The Broad Institute Genomics Platform"/>
            <consortium name="The Broad Institute Genome Sequencing Center for Infectious Disease"/>
            <person name="Wu L."/>
            <person name="Ma J."/>
        </authorList>
    </citation>
    <scope>NUCLEOTIDE SEQUENCE [LARGE SCALE GENOMIC DNA]</scope>
    <source>
        <strain evidence="3">CCUG 60022</strain>
    </source>
</reference>
<evidence type="ECO:0000259" key="1">
    <source>
        <dbReference type="Pfam" id="PF13380"/>
    </source>
</evidence>